<name>A0A8T0V3B8_PANVG</name>
<organism evidence="2 3">
    <name type="scientific">Panicum virgatum</name>
    <name type="common">Blackwell switchgrass</name>
    <dbReference type="NCBI Taxonomy" id="38727"/>
    <lineage>
        <taxon>Eukaryota</taxon>
        <taxon>Viridiplantae</taxon>
        <taxon>Streptophyta</taxon>
        <taxon>Embryophyta</taxon>
        <taxon>Tracheophyta</taxon>
        <taxon>Spermatophyta</taxon>
        <taxon>Magnoliopsida</taxon>
        <taxon>Liliopsida</taxon>
        <taxon>Poales</taxon>
        <taxon>Poaceae</taxon>
        <taxon>PACMAD clade</taxon>
        <taxon>Panicoideae</taxon>
        <taxon>Panicodae</taxon>
        <taxon>Paniceae</taxon>
        <taxon>Panicinae</taxon>
        <taxon>Panicum</taxon>
        <taxon>Panicum sect. Hiantes</taxon>
    </lineage>
</organism>
<feature type="chain" id="PRO_5035835935" evidence="1">
    <location>
        <begin position="27"/>
        <end position="155"/>
    </location>
</feature>
<feature type="signal peptide" evidence="1">
    <location>
        <begin position="1"/>
        <end position="26"/>
    </location>
</feature>
<keyword evidence="1" id="KW-0732">Signal</keyword>
<proteinExistence type="predicted"/>
<sequence>MPPTAACLRGALVVAVFIVLLHSSTGQQPTPSAAPDCSSQCTTDCTQRCQSLNSDPSNCSPMIRVYGGCFTECIRNCDGSSNSDSSVCTIGSCSRCRCGNSCATSCCESCTNAAEHVTYSCTTTAERVKQYCVPNCVNDCVNMNCTSGSAAPPTA</sequence>
<dbReference type="AlphaFoldDB" id="A0A8T0V3B8"/>
<keyword evidence="3" id="KW-1185">Reference proteome</keyword>
<evidence type="ECO:0000313" key="2">
    <source>
        <dbReference type="EMBL" id="KAG2628928.1"/>
    </source>
</evidence>
<evidence type="ECO:0000256" key="1">
    <source>
        <dbReference type="SAM" id="SignalP"/>
    </source>
</evidence>
<evidence type="ECO:0000313" key="3">
    <source>
        <dbReference type="Proteomes" id="UP000823388"/>
    </source>
</evidence>
<dbReference type="EMBL" id="CM029041">
    <property type="protein sequence ID" value="KAG2628928.1"/>
    <property type="molecule type" value="Genomic_DNA"/>
</dbReference>
<accession>A0A8T0V3B8</accession>
<protein>
    <submittedName>
        <fullName evidence="2">Uncharacterized protein</fullName>
    </submittedName>
</protein>
<comment type="caution">
    <text evidence="2">The sequence shown here is derived from an EMBL/GenBank/DDBJ whole genome shotgun (WGS) entry which is preliminary data.</text>
</comment>
<gene>
    <name evidence="2" type="ORF">PVAP13_3KG410500</name>
</gene>
<dbReference type="Proteomes" id="UP000823388">
    <property type="component" value="Chromosome 3K"/>
</dbReference>
<reference evidence="2" key="1">
    <citation type="submission" date="2020-05" db="EMBL/GenBank/DDBJ databases">
        <title>WGS assembly of Panicum virgatum.</title>
        <authorList>
            <person name="Lovell J.T."/>
            <person name="Jenkins J."/>
            <person name="Shu S."/>
            <person name="Juenger T.E."/>
            <person name="Schmutz J."/>
        </authorList>
    </citation>
    <scope>NUCLEOTIDE SEQUENCE</scope>
    <source>
        <strain evidence="2">AP13</strain>
    </source>
</reference>